<evidence type="ECO:0000256" key="3">
    <source>
        <dbReference type="ARBA" id="ARBA00012593"/>
    </source>
</evidence>
<dbReference type="GO" id="GO:0000272">
    <property type="term" value="P:polysaccharide catabolic process"/>
    <property type="evidence" value="ECO:0007669"/>
    <property type="project" value="UniProtKB-KW"/>
</dbReference>
<dbReference type="Gene3D" id="1.50.10.10">
    <property type="match status" value="1"/>
</dbReference>
<dbReference type="SUPFAM" id="SSF48208">
    <property type="entry name" value="Six-hairpin glycosidases"/>
    <property type="match status" value="1"/>
</dbReference>
<dbReference type="Pfam" id="PF00723">
    <property type="entry name" value="Glyco_hydro_15"/>
    <property type="match status" value="1"/>
</dbReference>
<keyword evidence="6" id="KW-0325">Glycoprotein</keyword>
<evidence type="ECO:0000259" key="16">
    <source>
        <dbReference type="Pfam" id="PF00723"/>
    </source>
</evidence>
<dbReference type="GO" id="GO:2001070">
    <property type="term" value="F:starch binding"/>
    <property type="evidence" value="ECO:0007669"/>
    <property type="project" value="InterPro"/>
</dbReference>
<gene>
    <name evidence="17" type="ORF">Egran_06981</name>
</gene>
<comment type="similarity">
    <text evidence="2">Belongs to the glycosyl hydrolase 15 family.</text>
</comment>
<feature type="domain" description="GH15-like" evidence="16">
    <location>
        <begin position="46"/>
        <end position="440"/>
    </location>
</feature>
<evidence type="ECO:0000256" key="14">
    <source>
        <dbReference type="SAM" id="MobiDB-lite"/>
    </source>
</evidence>
<dbReference type="GO" id="GO:0004339">
    <property type="term" value="F:glucan 1,4-alpha-glucosidase activity"/>
    <property type="evidence" value="ECO:0007669"/>
    <property type="project" value="UniProtKB-EC"/>
</dbReference>
<keyword evidence="4 15" id="KW-0732">Signal</keyword>
<evidence type="ECO:0000256" key="11">
    <source>
        <dbReference type="ARBA" id="ARBA00033473"/>
    </source>
</evidence>
<evidence type="ECO:0000256" key="10">
    <source>
        <dbReference type="ARBA" id="ARBA00033442"/>
    </source>
</evidence>
<evidence type="ECO:0000256" key="12">
    <source>
        <dbReference type="PIRSR" id="PIRSR001031-1"/>
    </source>
</evidence>
<dbReference type="PROSITE" id="PS00820">
    <property type="entry name" value="GLUCOAMYLASE"/>
    <property type="match status" value="1"/>
</dbReference>
<dbReference type="PIRSF" id="PIRSF001031">
    <property type="entry name" value="Glu-a-glcsd_SBD"/>
    <property type="match status" value="1"/>
</dbReference>
<name>A0A232LM72_9EURO</name>
<feature type="chain" id="PRO_5012104659" description="glucan 1,4-alpha-glucosidase" evidence="15">
    <location>
        <begin position="26"/>
        <end position="543"/>
    </location>
</feature>
<comment type="catalytic activity">
    <reaction evidence="1">
        <text>Hydrolysis of terminal (1-&gt;4)-linked alpha-D-glucose residues successively from non-reducing ends of the chains with release of beta-D-glucose.</text>
        <dbReference type="EC" id="3.2.1.3"/>
    </reaction>
</comment>
<dbReference type="Proteomes" id="UP000243515">
    <property type="component" value="Unassembled WGS sequence"/>
</dbReference>
<evidence type="ECO:0000256" key="1">
    <source>
        <dbReference type="ARBA" id="ARBA00001863"/>
    </source>
</evidence>
<keyword evidence="8" id="KW-0326">Glycosidase</keyword>
<dbReference type="PANTHER" id="PTHR31616:SF12">
    <property type="entry name" value="GLUCOAMYLASE"/>
    <property type="match status" value="1"/>
</dbReference>
<proteinExistence type="inferred from homology"/>
<dbReference type="GO" id="GO:0000324">
    <property type="term" value="C:fungal-type vacuole"/>
    <property type="evidence" value="ECO:0007669"/>
    <property type="project" value="TreeGrafter"/>
</dbReference>
<keyword evidence="5" id="KW-0378">Hydrolase</keyword>
<dbReference type="EMBL" id="NPHW01007318">
    <property type="protein sequence ID" value="OXV05251.1"/>
    <property type="molecule type" value="Genomic_DNA"/>
</dbReference>
<dbReference type="InterPro" id="IPR012341">
    <property type="entry name" value="6hp_glycosidase-like_sf"/>
</dbReference>
<dbReference type="PANTHER" id="PTHR31616">
    <property type="entry name" value="TREHALASE"/>
    <property type="match status" value="1"/>
</dbReference>
<evidence type="ECO:0000256" key="4">
    <source>
        <dbReference type="ARBA" id="ARBA00022729"/>
    </source>
</evidence>
<accession>A0A232LM72</accession>
<dbReference type="InterPro" id="IPR008928">
    <property type="entry name" value="6-hairpin_glycosidase_sf"/>
</dbReference>
<dbReference type="InterPro" id="IPR011613">
    <property type="entry name" value="GH15-like"/>
</dbReference>
<comment type="caution">
    <text evidence="17">The sequence shown here is derived from an EMBL/GenBank/DDBJ whole genome shotgun (WGS) entry which is preliminary data.</text>
</comment>
<evidence type="ECO:0000256" key="5">
    <source>
        <dbReference type="ARBA" id="ARBA00022801"/>
    </source>
</evidence>
<dbReference type="InterPro" id="IPR046966">
    <property type="entry name" value="Glucoamylase_active_site"/>
</dbReference>
<evidence type="ECO:0000256" key="13">
    <source>
        <dbReference type="PIRSR" id="PIRSR001031-2"/>
    </source>
</evidence>
<keyword evidence="9" id="KW-0624">Polysaccharide degradation</keyword>
<evidence type="ECO:0000256" key="15">
    <source>
        <dbReference type="SAM" id="SignalP"/>
    </source>
</evidence>
<feature type="binding site" evidence="13">
    <location>
        <position position="149"/>
    </location>
    <ligand>
        <name>substrate</name>
    </ligand>
</feature>
<evidence type="ECO:0000256" key="8">
    <source>
        <dbReference type="ARBA" id="ARBA00023295"/>
    </source>
</evidence>
<evidence type="ECO:0000256" key="7">
    <source>
        <dbReference type="ARBA" id="ARBA00023277"/>
    </source>
</evidence>
<feature type="signal peptide" evidence="15">
    <location>
        <begin position="1"/>
        <end position="25"/>
    </location>
</feature>
<evidence type="ECO:0000256" key="9">
    <source>
        <dbReference type="ARBA" id="ARBA00023326"/>
    </source>
</evidence>
<keyword evidence="7" id="KW-0119">Carbohydrate metabolism</keyword>
<organism evidence="17 18">
    <name type="scientific">Elaphomyces granulatus</name>
    <dbReference type="NCBI Taxonomy" id="519963"/>
    <lineage>
        <taxon>Eukaryota</taxon>
        <taxon>Fungi</taxon>
        <taxon>Dikarya</taxon>
        <taxon>Ascomycota</taxon>
        <taxon>Pezizomycotina</taxon>
        <taxon>Eurotiomycetes</taxon>
        <taxon>Eurotiomycetidae</taxon>
        <taxon>Eurotiales</taxon>
        <taxon>Elaphomycetaceae</taxon>
        <taxon>Elaphomyces</taxon>
    </lineage>
</organism>
<keyword evidence="18" id="KW-1185">Reference proteome</keyword>
<protein>
    <recommendedName>
        <fullName evidence="3">glucan 1,4-alpha-glucosidase</fullName>
        <ecNumber evidence="3">3.2.1.3</ecNumber>
    </recommendedName>
    <alternativeName>
        <fullName evidence="11">1,4-alpha-D-glucan glucohydrolase</fullName>
    </alternativeName>
    <alternativeName>
        <fullName evidence="10">Glucan 1,4-alpha-glucosidase</fullName>
    </alternativeName>
</protein>
<dbReference type="OrthoDB" id="6123450at2759"/>
<evidence type="ECO:0000256" key="6">
    <source>
        <dbReference type="ARBA" id="ARBA00023180"/>
    </source>
</evidence>
<feature type="active site" description="Proton acceptor" evidence="12">
    <location>
        <position position="205"/>
    </location>
</feature>
<evidence type="ECO:0000256" key="2">
    <source>
        <dbReference type="ARBA" id="ARBA00006188"/>
    </source>
</evidence>
<evidence type="ECO:0000313" key="18">
    <source>
        <dbReference type="Proteomes" id="UP000243515"/>
    </source>
</evidence>
<dbReference type="PRINTS" id="PR00736">
    <property type="entry name" value="GLHYDRLASE15"/>
</dbReference>
<dbReference type="InterPro" id="IPR000165">
    <property type="entry name" value="Glucoamylase"/>
</dbReference>
<feature type="active site" description="Proton donor" evidence="12">
    <location>
        <position position="208"/>
    </location>
</feature>
<dbReference type="AlphaFoldDB" id="A0A232LM72"/>
<feature type="region of interest" description="Disordered" evidence="14">
    <location>
        <begin position="486"/>
        <end position="505"/>
    </location>
</feature>
<reference evidence="17 18" key="1">
    <citation type="journal article" date="2015" name="Environ. Microbiol.">
        <title>Metagenome sequence of Elaphomyces granulatus from sporocarp tissue reveals Ascomycota ectomycorrhizal fingerprints of genome expansion and a Proteobacteria-rich microbiome.</title>
        <authorList>
            <person name="Quandt C.A."/>
            <person name="Kohler A."/>
            <person name="Hesse C.N."/>
            <person name="Sharpton T.J."/>
            <person name="Martin F."/>
            <person name="Spatafora J.W."/>
        </authorList>
    </citation>
    <scope>NUCLEOTIDE SEQUENCE [LARGE SCALE GENOMIC DNA]</scope>
    <source>
        <strain evidence="17 18">OSC145934</strain>
    </source>
</reference>
<sequence>MWVHQIIQAGLFLVLLPVGSHFAVSAELMVKKDLDLQPFIDSESTIALNGVLANIGPSGVRVPGAESGIVVASPSRANPDYWYSWTRDAALTYKYLIDRFDDNSANVSLQPGIHDYISTQVRLQTVKNPSGGVGEPKFNVNMTAFKGSWPRPQRDGPALRATALATYAQWLIDNGYSDVALSHVWPIMSNDLSYVAQYWNQTGYDLWEEVEGSSFFTIAVSYRALVEGAALAGQLNQTCTDCSYVASQVLCFQQFFWKGGYIDSNINLEQNYNRTGKDANSILASIHVFDPDRHAVVDSFRDLYSINNGIGTGAAIAIGRYREDIYYNGNPWYLCTLAAAEQLYDALYRWDSQGYLDVTSISLEFFRDFNSSISVGSFGSSSATYFSLTKAIRNYADGFTTIVQKYTPSDGSLAEQFSKDNGIATSAIHLTWSYVSFLTATSRRSGKVPSSWGSSNARIVPSVCSATSVKGTYAVAPVTPWPTGLASKNSSSDNSTQISTGAGAGKTSSASIARMVAFGGDSRTILFSFCVLILTGSLEAMLE</sequence>
<dbReference type="FunFam" id="1.50.10.10:FF:000018">
    <property type="entry name" value="Glucoamylase"/>
    <property type="match status" value="1"/>
</dbReference>
<dbReference type="EC" id="3.2.1.3" evidence="3"/>
<dbReference type="InterPro" id="IPR008291">
    <property type="entry name" value="Glucoamylase_SBD"/>
</dbReference>
<evidence type="ECO:0000313" key="17">
    <source>
        <dbReference type="EMBL" id="OXV05251.1"/>
    </source>
</evidence>